<organism evidence="2 3">
    <name type="scientific">Funneliformis geosporum</name>
    <dbReference type="NCBI Taxonomy" id="1117311"/>
    <lineage>
        <taxon>Eukaryota</taxon>
        <taxon>Fungi</taxon>
        <taxon>Fungi incertae sedis</taxon>
        <taxon>Mucoromycota</taxon>
        <taxon>Glomeromycotina</taxon>
        <taxon>Glomeromycetes</taxon>
        <taxon>Glomerales</taxon>
        <taxon>Glomeraceae</taxon>
        <taxon>Funneliformis</taxon>
    </lineage>
</organism>
<evidence type="ECO:0000313" key="2">
    <source>
        <dbReference type="EMBL" id="CAI2170960.1"/>
    </source>
</evidence>
<feature type="region of interest" description="Disordered" evidence="1">
    <location>
        <begin position="119"/>
        <end position="163"/>
    </location>
</feature>
<evidence type="ECO:0000313" key="3">
    <source>
        <dbReference type="Proteomes" id="UP001153678"/>
    </source>
</evidence>
<reference evidence="2" key="1">
    <citation type="submission" date="2022-08" db="EMBL/GenBank/DDBJ databases">
        <authorList>
            <person name="Kallberg Y."/>
            <person name="Tangrot J."/>
            <person name="Rosling A."/>
        </authorList>
    </citation>
    <scope>NUCLEOTIDE SEQUENCE</scope>
    <source>
        <strain evidence="2">Wild A</strain>
    </source>
</reference>
<name>A0A9W4SL56_9GLOM</name>
<protein>
    <submittedName>
        <fullName evidence="2">4990_t:CDS:1</fullName>
    </submittedName>
</protein>
<gene>
    <name evidence="2" type="ORF">FWILDA_LOCUS4843</name>
</gene>
<accession>A0A9W4SL56</accession>
<dbReference type="EMBL" id="CAMKVN010000761">
    <property type="protein sequence ID" value="CAI2170960.1"/>
    <property type="molecule type" value="Genomic_DNA"/>
</dbReference>
<keyword evidence="3" id="KW-1185">Reference proteome</keyword>
<comment type="caution">
    <text evidence="2">The sequence shown here is derived from an EMBL/GenBank/DDBJ whole genome shotgun (WGS) entry which is preliminary data.</text>
</comment>
<dbReference type="OrthoDB" id="2371593at2759"/>
<dbReference type="Proteomes" id="UP001153678">
    <property type="component" value="Unassembled WGS sequence"/>
</dbReference>
<sequence length="233" mass="27983">MTGPDRIRKDKLNRDGKRPIVIHDERTENGVDLYLVECRNPKVEWHWRPRNKIWGWRRLYDEFLFSKGHKHVTCDAIEPYPLSDYYRKQVILPSYYDDNKVNRSFTDYGLRYHNNCTYPKDPTSQADPPVLYHSDHSRRSSSSSTTSSYKSEHQSRHAWGATEHEEPSLIIARVRKNYSFPHHNNPHHLDINEDFNRYYAPWGNKNEFEIALNKLDRYYQSPPISYDNHFKRL</sequence>
<evidence type="ECO:0000256" key="1">
    <source>
        <dbReference type="SAM" id="MobiDB-lite"/>
    </source>
</evidence>
<dbReference type="AlphaFoldDB" id="A0A9W4SL56"/>
<proteinExistence type="predicted"/>